<feature type="compositionally biased region" description="Basic and acidic residues" evidence="5">
    <location>
        <begin position="106"/>
        <end position="115"/>
    </location>
</feature>
<feature type="coiled-coil region" evidence="4">
    <location>
        <begin position="508"/>
        <end position="535"/>
    </location>
</feature>
<proteinExistence type="inferred from homology"/>
<dbReference type="InterPro" id="IPR018972">
    <property type="entry name" value="Sas10_C_dom"/>
</dbReference>
<feature type="domain" description="Sas10 C-terminal" evidence="6">
    <location>
        <begin position="488"/>
        <end position="536"/>
    </location>
</feature>
<feature type="region of interest" description="Disordered" evidence="5">
    <location>
        <begin position="1"/>
        <end position="115"/>
    </location>
</feature>
<comment type="caution">
    <text evidence="7">The sequence shown here is derived from an EMBL/GenBank/DDBJ whole genome shotgun (WGS) entry which is preliminary data.</text>
</comment>
<feature type="compositionally biased region" description="Acidic residues" evidence="5">
    <location>
        <begin position="307"/>
        <end position="333"/>
    </location>
</feature>
<name>A0A8H6BW34_CANAX</name>
<organism evidence="7 8">
    <name type="scientific">Candida albicans</name>
    <name type="common">Yeast</name>
    <dbReference type="NCBI Taxonomy" id="5476"/>
    <lineage>
        <taxon>Eukaryota</taxon>
        <taxon>Fungi</taxon>
        <taxon>Dikarya</taxon>
        <taxon>Ascomycota</taxon>
        <taxon>Saccharomycotina</taxon>
        <taxon>Pichiomycetes</taxon>
        <taxon>Debaryomycetaceae</taxon>
        <taxon>Candida/Lodderomyces clade</taxon>
        <taxon>Candida</taxon>
    </lineage>
</organism>
<feature type="compositionally biased region" description="Basic and acidic residues" evidence="5">
    <location>
        <begin position="412"/>
        <end position="422"/>
    </location>
</feature>
<comment type="similarity">
    <text evidence="2">Belongs to the SAS10 family.</text>
</comment>
<feature type="compositionally biased region" description="Acidic residues" evidence="5">
    <location>
        <begin position="43"/>
        <end position="85"/>
    </location>
</feature>
<dbReference type="PANTHER" id="PTHR13237:SF8">
    <property type="entry name" value="SOMETHING ABOUT SILENCING PROTEIN 10"/>
    <property type="match status" value="1"/>
</dbReference>
<dbReference type="Pfam" id="PF09368">
    <property type="entry name" value="Sas10"/>
    <property type="match status" value="1"/>
</dbReference>
<feature type="region of interest" description="Disordered" evidence="5">
    <location>
        <begin position="412"/>
        <end position="443"/>
    </location>
</feature>
<gene>
    <name evidence="7" type="ORF">FOB64_004661</name>
</gene>
<evidence type="ECO:0000256" key="1">
    <source>
        <dbReference type="ARBA" id="ARBA00004123"/>
    </source>
</evidence>
<accession>A0A8H6BW34</accession>
<comment type="subcellular location">
    <subcellularLocation>
        <location evidence="1">Nucleus</location>
    </subcellularLocation>
</comment>
<dbReference type="GO" id="GO:0000462">
    <property type="term" value="P:maturation of SSU-rRNA from tricistronic rRNA transcript (SSU-rRNA, 5.8S rRNA, LSU-rRNA)"/>
    <property type="evidence" value="ECO:0007669"/>
    <property type="project" value="TreeGrafter"/>
</dbReference>
<dbReference type="EMBL" id="JABWAD010000058">
    <property type="protein sequence ID" value="KAF6066397.1"/>
    <property type="molecule type" value="Genomic_DNA"/>
</dbReference>
<feature type="region of interest" description="Disordered" evidence="5">
    <location>
        <begin position="293"/>
        <end position="333"/>
    </location>
</feature>
<feature type="compositionally biased region" description="Acidic residues" evidence="5">
    <location>
        <begin position="12"/>
        <end position="21"/>
    </location>
</feature>
<keyword evidence="3" id="KW-0539">Nucleus</keyword>
<feature type="compositionally biased region" description="Basic and acidic residues" evidence="5">
    <location>
        <begin position="26"/>
        <end position="42"/>
    </location>
</feature>
<dbReference type="GO" id="GO:0032040">
    <property type="term" value="C:small-subunit processome"/>
    <property type="evidence" value="ECO:0007669"/>
    <property type="project" value="TreeGrafter"/>
</dbReference>
<dbReference type="Proteomes" id="UP000536275">
    <property type="component" value="Unassembled WGS sequence"/>
</dbReference>
<evidence type="ECO:0000256" key="2">
    <source>
        <dbReference type="ARBA" id="ARBA00010979"/>
    </source>
</evidence>
<feature type="compositionally biased region" description="Acidic residues" evidence="5">
    <location>
        <begin position="423"/>
        <end position="443"/>
    </location>
</feature>
<sequence length="577" mass="67415">MARRNRNKTVNEEEIELDEVDSFNANREKILLDEAGEYGRDDQSEEDDSEEEVMQVEEDSEGDEEDQEDEEEEEEEEEGEEEEEEKGWGGRQNYYGGDDVSDDEDAKQMTEEALRQQKKHLQELAMDDYLDDEMMEDWQKKADSYDNKDTSSSTQQQQQQQLIIESNSSIANLEDSDKLKLLQQSFPEFIPLLKELNSLKVKLEDLQKLEDKNKCIETKIVALSAYLGAISSYFAIFVDNLNNEESFVSMKDNPIMETILSSREIWRQANELPDDIKLDDVKVHVSDVVSSSDIDDEDNFVDAKEEQSEDEEISEEEVSQDEDEDQSDDLDIDANSERIIKHVSKKHGDDFTEADIEDIDMEDKQRRKKTLRFYTSKIDKAAAKKDQSYSGDIDVPYKERLFERQQRLLEEARKRGLQKQDDENISDNDNDNDGVNDDEGFEQGDDYYESIKQHKLNKKQSRKSAHEAAVKAAKEGKLAELQEAVGQDGKRAINYQILKNKGLTPHRKKEYRNSRVKKRKQYEKAQKKLKSVRQVMMLIIEVHMKVKRQVLRKGYQDQLNWCKRVKIVYDIYPRFTL</sequence>
<evidence type="ECO:0000256" key="4">
    <source>
        <dbReference type="SAM" id="Coils"/>
    </source>
</evidence>
<evidence type="ECO:0000256" key="5">
    <source>
        <dbReference type="SAM" id="MobiDB-lite"/>
    </source>
</evidence>
<keyword evidence="4" id="KW-0175">Coiled coil</keyword>
<feature type="compositionally biased region" description="Low complexity" evidence="5">
    <location>
        <begin position="150"/>
        <end position="161"/>
    </location>
</feature>
<evidence type="ECO:0000259" key="6">
    <source>
        <dbReference type="Pfam" id="PF09368"/>
    </source>
</evidence>
<evidence type="ECO:0000313" key="8">
    <source>
        <dbReference type="Proteomes" id="UP000536275"/>
    </source>
</evidence>
<evidence type="ECO:0000256" key="3">
    <source>
        <dbReference type="ARBA" id="ARBA00023242"/>
    </source>
</evidence>
<dbReference type="AlphaFoldDB" id="A0A8H6BW34"/>
<dbReference type="PANTHER" id="PTHR13237">
    <property type="entry name" value="SOMETHING ABOUT SILENCING PROTEIN 10-RELATED"/>
    <property type="match status" value="1"/>
</dbReference>
<evidence type="ECO:0000313" key="7">
    <source>
        <dbReference type="EMBL" id="KAF6066397.1"/>
    </source>
</evidence>
<reference evidence="7 8" key="1">
    <citation type="submission" date="2020-03" db="EMBL/GenBank/DDBJ databases">
        <title>FDA dAtabase for Regulatory Grade micrObial Sequences (FDA-ARGOS): Supporting development and validation of Infectious Disease Dx tests.</title>
        <authorList>
            <person name="Campos J."/>
            <person name="Goldberg B."/>
            <person name="Tallon L."/>
            <person name="Sadzewicz L."/>
            <person name="Vavikolanu K."/>
            <person name="Mehta A."/>
            <person name="Aluvathingal J."/>
            <person name="Nadendla S."/>
            <person name="Nandy P."/>
            <person name="Geyer C."/>
            <person name="Yan Y."/>
            <person name="Sichtig H."/>
        </authorList>
    </citation>
    <scope>NUCLEOTIDE SEQUENCE [LARGE SCALE GENOMIC DNA]</scope>
    <source>
        <strain evidence="7 8">FDAARGOS_656</strain>
    </source>
</reference>
<protein>
    <submittedName>
        <fullName evidence="7">Sas10 C-terminal domain family protein</fullName>
    </submittedName>
</protein>
<feature type="region of interest" description="Disordered" evidence="5">
    <location>
        <begin position="141"/>
        <end position="161"/>
    </location>
</feature>